<feature type="compositionally biased region" description="Polar residues" evidence="1">
    <location>
        <begin position="1066"/>
        <end position="1095"/>
    </location>
</feature>
<dbReference type="PANTHER" id="PTHR42064">
    <property type="entry name" value="YALI0F28677P"/>
    <property type="match status" value="1"/>
</dbReference>
<feature type="compositionally biased region" description="Basic residues" evidence="1">
    <location>
        <begin position="44"/>
        <end position="53"/>
    </location>
</feature>
<evidence type="ECO:0000313" key="3">
    <source>
        <dbReference type="Proteomes" id="UP000799441"/>
    </source>
</evidence>
<comment type="caution">
    <text evidence="2">The sequence shown here is derived from an EMBL/GenBank/DDBJ whole genome shotgun (WGS) entry which is preliminary data.</text>
</comment>
<dbReference type="OrthoDB" id="3548913at2759"/>
<evidence type="ECO:0000313" key="2">
    <source>
        <dbReference type="EMBL" id="KAF2716545.1"/>
    </source>
</evidence>
<protein>
    <submittedName>
        <fullName evidence="2">Uncharacterized protein</fullName>
    </submittedName>
</protein>
<feature type="region of interest" description="Disordered" evidence="1">
    <location>
        <begin position="623"/>
        <end position="667"/>
    </location>
</feature>
<gene>
    <name evidence="2" type="ORF">K431DRAFT_289325</name>
</gene>
<dbReference type="Proteomes" id="UP000799441">
    <property type="component" value="Unassembled WGS sequence"/>
</dbReference>
<feature type="region of interest" description="Disordered" evidence="1">
    <location>
        <begin position="1"/>
        <end position="114"/>
    </location>
</feature>
<dbReference type="EMBL" id="MU003870">
    <property type="protein sequence ID" value="KAF2716545.1"/>
    <property type="molecule type" value="Genomic_DNA"/>
</dbReference>
<reference evidence="2" key="1">
    <citation type="journal article" date="2020" name="Stud. Mycol.">
        <title>101 Dothideomycetes genomes: a test case for predicting lifestyles and emergence of pathogens.</title>
        <authorList>
            <person name="Haridas S."/>
            <person name="Albert R."/>
            <person name="Binder M."/>
            <person name="Bloem J."/>
            <person name="Labutti K."/>
            <person name="Salamov A."/>
            <person name="Andreopoulos B."/>
            <person name="Baker S."/>
            <person name="Barry K."/>
            <person name="Bills G."/>
            <person name="Bluhm B."/>
            <person name="Cannon C."/>
            <person name="Castanera R."/>
            <person name="Culley D."/>
            <person name="Daum C."/>
            <person name="Ezra D."/>
            <person name="Gonzalez J."/>
            <person name="Henrissat B."/>
            <person name="Kuo A."/>
            <person name="Liang C."/>
            <person name="Lipzen A."/>
            <person name="Lutzoni F."/>
            <person name="Magnuson J."/>
            <person name="Mondo S."/>
            <person name="Nolan M."/>
            <person name="Ohm R."/>
            <person name="Pangilinan J."/>
            <person name="Park H.-J."/>
            <person name="Ramirez L."/>
            <person name="Alfaro M."/>
            <person name="Sun H."/>
            <person name="Tritt A."/>
            <person name="Yoshinaga Y."/>
            <person name="Zwiers L.-H."/>
            <person name="Turgeon B."/>
            <person name="Goodwin S."/>
            <person name="Spatafora J."/>
            <person name="Crous P."/>
            <person name="Grigoriev I."/>
        </authorList>
    </citation>
    <scope>NUCLEOTIDE SEQUENCE</scope>
    <source>
        <strain evidence="2">CBS 116435</strain>
    </source>
</reference>
<proteinExistence type="predicted"/>
<organism evidence="2 3">
    <name type="scientific">Polychaeton citri CBS 116435</name>
    <dbReference type="NCBI Taxonomy" id="1314669"/>
    <lineage>
        <taxon>Eukaryota</taxon>
        <taxon>Fungi</taxon>
        <taxon>Dikarya</taxon>
        <taxon>Ascomycota</taxon>
        <taxon>Pezizomycotina</taxon>
        <taxon>Dothideomycetes</taxon>
        <taxon>Dothideomycetidae</taxon>
        <taxon>Capnodiales</taxon>
        <taxon>Capnodiaceae</taxon>
        <taxon>Polychaeton</taxon>
    </lineage>
</organism>
<keyword evidence="3" id="KW-1185">Reference proteome</keyword>
<feature type="compositionally biased region" description="Polar residues" evidence="1">
    <location>
        <begin position="1103"/>
        <end position="1112"/>
    </location>
</feature>
<accession>A0A9P4PZ86</accession>
<feature type="region of interest" description="Disordered" evidence="1">
    <location>
        <begin position="1061"/>
        <end position="1112"/>
    </location>
</feature>
<dbReference type="PANTHER" id="PTHR42064:SF1">
    <property type="entry name" value="YALI0F28677P"/>
    <property type="match status" value="1"/>
</dbReference>
<feature type="compositionally biased region" description="Polar residues" evidence="1">
    <location>
        <begin position="81"/>
        <end position="92"/>
    </location>
</feature>
<sequence>MPHTGSPPSSEVEASCTVSPLSNIHHGSRPPFSRTFSLDGLHSRTLRIPRPPRSKSTSTLPAMTCPLVHVPASHPERNDMPQETPTLSSPHHTPSEAGKLGLEQPLGPALGLPMTTRSAPSLIELTQALNHQVSQRQKALAAQHRLHLVHVVSTRAARLRWKAPSILHTLAECIRYEDKQSFAILFNALHDALDSNLENLVDSNHDFLPVTQAQSGNLESFLDQISPHARDAVVQFCVRLHSDQDYVANCLVNLSHKDLLALLPDRSTTKGHETVFGIPALSSLGASKPAGFIVDKQIDHLSTEALNSPLETLVALTSSDHVRHGALGHSVTTTWATACARLVVNQRPGLEKFIPAVFDQWAVHSPWRGKERLEAWLVQLLQKGNFLLEQPAKQSFSMRINARRNGSVEDHARVEAFYDDAVHSFFDLVASTDGNSVIPDSVLQLSHAICRALDGYPNHAAAFPSFVATRWLFSTFFFSALTQPECFDMLTDRFLLDVARQKILREVANRCHKVAFDVAYQWKYRNPLNPETSWRVQRALTCLRGEQEQTRDSTLTAYPLVSNKSAQAGSRSLVLYSHDVLIAIDGLYPNHRPASSDRDTLRSGIHSSTSSLSGFSLFQSANSMPDAQSRRDLQSTLDTSYAKGSDEATSQSYPGSPSDEDRKQSANGIGDVQGLREAFVEIQEFYLSHQPSINEQWVVLLPCDEANRYQTIKERAESFAAAARQPQAIPSSHIGYYTGKADRISPSATAIETLLRHVTRVEMDSLTDFRLAEYAQLDWETSIPALFDLSIKDAEEAYNFSAAYHWTERKTEYSEAVLKVQGETSLQQTLADIYSRATTSGQCSSTVLDSLAAQIERLHSALAREKVTISPLKAASNRLRNKMWYMTDVRTSAAFDEARSIATALRIMGKSQFLDQQLSGQPSRLKPSPKSFGTSAHLKTEAQLLELMGALPQHGGPNKLSDDQSRLTLQWMERNGIENFCKGEERLHKFCMVVRRCVDQVVGGRPSENTLLWPSLLFARDKQLYVCEGTEVQTGVQSSMPLFHGSATRLARYRTGNERAVDLASKPSQTLSASSSRELFENRSPTLTTRSSGTLWSPPATENAPSSATSIASYHAASGTETIARTPQPQRMSPDAHTFIGLREMILSLLLSDIGQGMFDTGCETDKALLQGLGGQLFWKSLPRERNSSASPVTVTEGQDARSSFSNFDFEHAFSVILGRFSSSINPHTKLQMLLDIQNLIGPYLTKKSRSGLVQGNDDGPKQTQVLRSQLHRGSSDQNVDGFRKIFNNDQLRPLSIFRDFQYIAALVPANVLENTAKGRAFWNAGIALSSMKREALRLMIETADGIIAYQTNNRGHGRSPSVQQQQRDSATFAVPSRTPSAEDIAHYTMSDAAHLLQITAKEGDPAAQRELATLYLTHPELMDHIIAPFTRPKDVFKDELQSKWRKNQDPNRCDPATMCVAHHWMSLSSRGGDALAKEFLRQREEMDRLP</sequence>
<name>A0A9P4PZ86_9PEZI</name>
<evidence type="ECO:0000256" key="1">
    <source>
        <dbReference type="SAM" id="MobiDB-lite"/>
    </source>
</evidence>